<feature type="non-terminal residue" evidence="1">
    <location>
        <position position="444"/>
    </location>
</feature>
<dbReference type="Proteomes" id="UP001140066">
    <property type="component" value="Unassembled WGS sequence"/>
</dbReference>
<name>A0ACC1K2L9_9FUNG</name>
<sequence>MSSEDERKAGHNFGTTAARRLHEERLRQEAEAAAELARQAAQAVATPPATRDEFEDADDTLPAFSALAGVTERKGKGKAKSKGKQVALQSATRVAVAGTSREPTPTPRSPSPPDMHELLAQSLDEIAVHAEADDERFRTIERQIDRMQTNLAQVNASLTALPKMLQGMITAAIAAALPTQATVTEAGAAKPAEPAAETPIYSPSDCRFMDATLRLKPRDQAHTISVAEQGAPKAGAAAALAAGLRQAMTAGAQSGQSPTATQAPPPRARGVEEEREVHQAHAWCEPATGSILEPERDHRGRVANLPNNLPTLEVNRETDAPDVCTYTDTLEMRLRGAGLAPDREGYRALLSTMPAHYARMLIAECQRELPRNWPDLAKRVRRLFPMGHSPHDIRVRLSKLRLSSAQHFTVYTTQFEHLRELAEIDETSKDAWFYFVNGLPQLLQ</sequence>
<gene>
    <name evidence="1" type="ORF">GGI18_004925</name>
</gene>
<evidence type="ECO:0000313" key="2">
    <source>
        <dbReference type="Proteomes" id="UP001140066"/>
    </source>
</evidence>
<proteinExistence type="predicted"/>
<accession>A0ACC1K2L9</accession>
<evidence type="ECO:0000313" key="1">
    <source>
        <dbReference type="EMBL" id="KAJ2772070.1"/>
    </source>
</evidence>
<dbReference type="EMBL" id="JANBUK010002512">
    <property type="protein sequence ID" value="KAJ2772070.1"/>
    <property type="molecule type" value="Genomic_DNA"/>
</dbReference>
<organism evidence="1 2">
    <name type="scientific">Coemansia linderi</name>
    <dbReference type="NCBI Taxonomy" id="2663919"/>
    <lineage>
        <taxon>Eukaryota</taxon>
        <taxon>Fungi</taxon>
        <taxon>Fungi incertae sedis</taxon>
        <taxon>Zoopagomycota</taxon>
        <taxon>Kickxellomycotina</taxon>
        <taxon>Kickxellomycetes</taxon>
        <taxon>Kickxellales</taxon>
        <taxon>Kickxellaceae</taxon>
        <taxon>Coemansia</taxon>
    </lineage>
</organism>
<keyword evidence="2" id="KW-1185">Reference proteome</keyword>
<comment type="caution">
    <text evidence="1">The sequence shown here is derived from an EMBL/GenBank/DDBJ whole genome shotgun (WGS) entry which is preliminary data.</text>
</comment>
<reference evidence="1" key="1">
    <citation type="submission" date="2022-07" db="EMBL/GenBank/DDBJ databases">
        <title>Phylogenomic reconstructions and comparative analyses of Kickxellomycotina fungi.</title>
        <authorList>
            <person name="Reynolds N.K."/>
            <person name="Stajich J.E."/>
            <person name="Barry K."/>
            <person name="Grigoriev I.V."/>
            <person name="Crous P."/>
            <person name="Smith M.E."/>
        </authorList>
    </citation>
    <scope>NUCLEOTIDE SEQUENCE</scope>
    <source>
        <strain evidence="1">BCRC 34191</strain>
    </source>
</reference>
<protein>
    <submittedName>
        <fullName evidence="1">Uncharacterized protein</fullName>
    </submittedName>
</protein>